<dbReference type="PANTHER" id="PTHR37833:SF1">
    <property type="entry name" value="SIGNAL PEPTIDE PROTEIN"/>
    <property type="match status" value="1"/>
</dbReference>
<organism evidence="2 3">
    <name type="scientific">Ravibacter arvi</name>
    <dbReference type="NCBI Taxonomy" id="2051041"/>
    <lineage>
        <taxon>Bacteria</taxon>
        <taxon>Pseudomonadati</taxon>
        <taxon>Bacteroidota</taxon>
        <taxon>Cytophagia</taxon>
        <taxon>Cytophagales</taxon>
        <taxon>Spirosomataceae</taxon>
        <taxon>Ravibacter</taxon>
    </lineage>
</organism>
<feature type="region of interest" description="Disordered" evidence="1">
    <location>
        <begin position="1"/>
        <end position="25"/>
    </location>
</feature>
<gene>
    <name evidence="2" type="ORF">GCM10023091_20570</name>
</gene>
<dbReference type="PANTHER" id="PTHR37833">
    <property type="entry name" value="LIPOPROTEIN-RELATED"/>
    <property type="match status" value="1"/>
</dbReference>
<dbReference type="InterPro" id="IPR011467">
    <property type="entry name" value="DUF1573"/>
</dbReference>
<accession>A0ABP8M0F9</accession>
<dbReference type="Proteomes" id="UP001501508">
    <property type="component" value="Unassembled WGS sequence"/>
</dbReference>
<dbReference type="Gene3D" id="2.60.40.10">
    <property type="entry name" value="Immunoglobulins"/>
    <property type="match status" value="1"/>
</dbReference>
<dbReference type="InterPro" id="IPR013783">
    <property type="entry name" value="Ig-like_fold"/>
</dbReference>
<keyword evidence="3" id="KW-1185">Reference proteome</keyword>
<reference evidence="3" key="1">
    <citation type="journal article" date="2019" name="Int. J. Syst. Evol. Microbiol.">
        <title>The Global Catalogue of Microorganisms (GCM) 10K type strain sequencing project: providing services to taxonomists for standard genome sequencing and annotation.</title>
        <authorList>
            <consortium name="The Broad Institute Genomics Platform"/>
            <consortium name="The Broad Institute Genome Sequencing Center for Infectious Disease"/>
            <person name="Wu L."/>
            <person name="Ma J."/>
        </authorList>
    </citation>
    <scope>NUCLEOTIDE SEQUENCE [LARGE SCALE GENOMIC DNA]</scope>
    <source>
        <strain evidence="3">JCM 31920</strain>
    </source>
</reference>
<protein>
    <recommendedName>
        <fullName evidence="4">DUF1573 domain-containing protein</fullName>
    </recommendedName>
</protein>
<proteinExistence type="predicted"/>
<feature type="compositionally biased region" description="Low complexity" evidence="1">
    <location>
        <begin position="16"/>
        <end position="25"/>
    </location>
</feature>
<dbReference type="EMBL" id="BAABEY010000020">
    <property type="protein sequence ID" value="GAA4439003.1"/>
    <property type="molecule type" value="Genomic_DNA"/>
</dbReference>
<evidence type="ECO:0000313" key="2">
    <source>
        <dbReference type="EMBL" id="GAA4439003.1"/>
    </source>
</evidence>
<comment type="caution">
    <text evidence="2">The sequence shown here is derived from an EMBL/GenBank/DDBJ whole genome shotgun (WGS) entry which is preliminary data.</text>
</comment>
<sequence>MAASMFACNQADKSGGEATETAAATAGKHPVLTLKEETTYDFGKAKEGDIVEKSFAFQNTGESPLIISNITASCGCTTPEWPKEPIAPGAESNIMVRFNTTGKPGQQNKTVTITANTEPSVTELHIKGVVEGK</sequence>
<evidence type="ECO:0000313" key="3">
    <source>
        <dbReference type="Proteomes" id="UP001501508"/>
    </source>
</evidence>
<evidence type="ECO:0000256" key="1">
    <source>
        <dbReference type="SAM" id="MobiDB-lite"/>
    </source>
</evidence>
<dbReference type="Pfam" id="PF07610">
    <property type="entry name" value="DUF1573"/>
    <property type="match status" value="1"/>
</dbReference>
<name>A0ABP8M0F9_9BACT</name>
<evidence type="ECO:0008006" key="4">
    <source>
        <dbReference type="Google" id="ProtNLM"/>
    </source>
</evidence>